<sequence>MRLKRTKRMTLMTSTLTKMTLSCYRNTEFEDHHSNCQFQRVICLVVPQLPHAISIDDRHGNWKTLHSSASSYPGRRRPLEGCWKLGLAGFKFSTTLCSIGTMMVQLNVQQGLLHV</sequence>
<reference evidence="1" key="2">
    <citation type="journal article" date="2015" name="Data Brief">
        <title>Shoot transcriptome of the giant reed, Arundo donax.</title>
        <authorList>
            <person name="Barrero R.A."/>
            <person name="Guerrero F.D."/>
            <person name="Moolhuijzen P."/>
            <person name="Goolsby J.A."/>
            <person name="Tidwell J."/>
            <person name="Bellgard S.E."/>
            <person name="Bellgard M.I."/>
        </authorList>
    </citation>
    <scope>NUCLEOTIDE SEQUENCE</scope>
    <source>
        <tissue evidence="1">Shoot tissue taken approximately 20 cm above the soil surface</tissue>
    </source>
</reference>
<evidence type="ECO:0000313" key="1">
    <source>
        <dbReference type="EMBL" id="JAE04697.1"/>
    </source>
</evidence>
<proteinExistence type="predicted"/>
<protein>
    <submittedName>
        <fullName evidence="1">Uncharacterized protein</fullName>
    </submittedName>
</protein>
<dbReference type="AlphaFoldDB" id="A0A0A9EX91"/>
<name>A0A0A9EX91_ARUDO</name>
<reference evidence="1" key="1">
    <citation type="submission" date="2014-09" db="EMBL/GenBank/DDBJ databases">
        <authorList>
            <person name="Magalhaes I.L.F."/>
            <person name="Oliveira U."/>
            <person name="Santos F.R."/>
            <person name="Vidigal T.H.D.A."/>
            <person name="Brescovit A.D."/>
            <person name="Santos A.J."/>
        </authorList>
    </citation>
    <scope>NUCLEOTIDE SEQUENCE</scope>
    <source>
        <tissue evidence="1">Shoot tissue taken approximately 20 cm above the soil surface</tissue>
    </source>
</reference>
<accession>A0A0A9EX91</accession>
<dbReference type="EMBL" id="GBRH01193199">
    <property type="protein sequence ID" value="JAE04697.1"/>
    <property type="molecule type" value="Transcribed_RNA"/>
</dbReference>
<organism evidence="1">
    <name type="scientific">Arundo donax</name>
    <name type="common">Giant reed</name>
    <name type="synonym">Donax arundinaceus</name>
    <dbReference type="NCBI Taxonomy" id="35708"/>
    <lineage>
        <taxon>Eukaryota</taxon>
        <taxon>Viridiplantae</taxon>
        <taxon>Streptophyta</taxon>
        <taxon>Embryophyta</taxon>
        <taxon>Tracheophyta</taxon>
        <taxon>Spermatophyta</taxon>
        <taxon>Magnoliopsida</taxon>
        <taxon>Liliopsida</taxon>
        <taxon>Poales</taxon>
        <taxon>Poaceae</taxon>
        <taxon>PACMAD clade</taxon>
        <taxon>Arundinoideae</taxon>
        <taxon>Arundineae</taxon>
        <taxon>Arundo</taxon>
    </lineage>
</organism>